<dbReference type="EMBL" id="JACHIJ010000005">
    <property type="protein sequence ID" value="MBB5053987.1"/>
    <property type="molecule type" value="Genomic_DNA"/>
</dbReference>
<evidence type="ECO:0000313" key="2">
    <source>
        <dbReference type="Proteomes" id="UP000521227"/>
    </source>
</evidence>
<reference evidence="1 2" key="1">
    <citation type="submission" date="2020-08" db="EMBL/GenBank/DDBJ databases">
        <title>Genomic Encyclopedia of Type Strains, Phase IV (KMG-IV): sequencing the most valuable type-strain genomes for metagenomic binning, comparative biology and taxonomic classification.</title>
        <authorList>
            <person name="Goeker M."/>
        </authorList>
    </citation>
    <scope>NUCLEOTIDE SEQUENCE [LARGE SCALE GENOMIC DNA]</scope>
    <source>
        <strain evidence="1 2">DSM 17498</strain>
    </source>
</reference>
<sequence>MTSRCDTHARNPPRLSDTLVCAKTKFVTLLHAIVYETGGWPMAYDFAETLRRRLSRWIAVRELRSLDRIQRGELARDIGLPEDVLGRLIARGGRTDDQSRRLMYALELDMNKIRSFDSGVARDISVVCSECLATSRCQSELAAGTALKNYHEYCPNAETFDALRQELGRSRRQDRTTGTNQSTRSA</sequence>
<protein>
    <submittedName>
        <fullName evidence="1">Uncharacterized protein</fullName>
    </submittedName>
</protein>
<dbReference type="AlphaFoldDB" id="A0A840N5Z0"/>
<comment type="caution">
    <text evidence="1">The sequence shown here is derived from an EMBL/GenBank/DDBJ whole genome shotgun (WGS) entry which is preliminary data.</text>
</comment>
<name>A0A840N5Z0_9BRAD</name>
<dbReference type="Proteomes" id="UP000521227">
    <property type="component" value="Unassembled WGS sequence"/>
</dbReference>
<gene>
    <name evidence="1" type="ORF">HNQ36_003987</name>
</gene>
<accession>A0A840N5Z0</accession>
<evidence type="ECO:0000313" key="1">
    <source>
        <dbReference type="EMBL" id="MBB5053987.1"/>
    </source>
</evidence>
<organism evidence="1 2">
    <name type="scientific">Afipia massiliensis</name>
    <dbReference type="NCBI Taxonomy" id="211460"/>
    <lineage>
        <taxon>Bacteria</taxon>
        <taxon>Pseudomonadati</taxon>
        <taxon>Pseudomonadota</taxon>
        <taxon>Alphaproteobacteria</taxon>
        <taxon>Hyphomicrobiales</taxon>
        <taxon>Nitrobacteraceae</taxon>
        <taxon>Afipia</taxon>
    </lineage>
</organism>
<proteinExistence type="predicted"/>